<dbReference type="GeneID" id="41967888"/>
<reference evidence="4 5" key="1">
    <citation type="submission" date="2019-06" db="EMBL/GenBank/DDBJ databases">
        <title>Draft genome sequence of the filamentous fungus Phialemoniopsis curvata isolated from diesel fuel.</title>
        <authorList>
            <person name="Varaljay V.A."/>
            <person name="Lyon W.J."/>
            <person name="Crouch A.L."/>
            <person name="Drake C.E."/>
            <person name="Hollomon J.M."/>
            <person name="Nadeau L.J."/>
            <person name="Nunn H.S."/>
            <person name="Stevenson B.S."/>
            <person name="Bojanowski C.L."/>
            <person name="Crookes-Goodson W.J."/>
        </authorList>
    </citation>
    <scope>NUCLEOTIDE SEQUENCE [LARGE SCALE GENOMIC DNA]</scope>
    <source>
        <strain evidence="4 5">D216</strain>
    </source>
</reference>
<sequence>MKTVYTGLGRQAPVQPGHGALFLSIFALSAYFYLPTENSEVVTSGSDAVRLAIIWSKAALEVLDHVKATASEGVETIQAYIILSYVTYHLDGFTAKGRHLRSAAVSVAVDIGLHRVDAAGTGPRMRRGASPRDTIDQEVKRRVFWHIVSTDWLQSTLSGPQEGMYLLHPNHIQTGLPKDCDDDSILMDGENHPADGSRLTSMTWYLTRVQLAQLCRQVTDTLPLGISELVQLPYDHVIDLDKRFLDFFSGLPFYLRQDGDSREKSRAIETAYPRIPGMRYCIITAAHSRRCRLHQKFLLRHSSDPRYAYSRQACLESARAVVRAYDDSKFGYASPAFASARMAMAVHFTHLGLVVLVMDLCFNRGLPGEEERKAEVKAALSLLEEARDVSSLISQSLNALQGMLRKHNIDLGASSQIDHHPQQPDSANEESADIRMQIVQPDFDFPASDVLMEPSFDEFWQFAVQDDINQDSGVWDNFFSALDSRPL</sequence>
<dbReference type="InterPro" id="IPR007219">
    <property type="entry name" value="XnlR_reg_dom"/>
</dbReference>
<dbReference type="CDD" id="cd12148">
    <property type="entry name" value="fungal_TF_MHR"/>
    <property type="match status" value="1"/>
</dbReference>
<dbReference type="Pfam" id="PF04082">
    <property type="entry name" value="Fungal_trans"/>
    <property type="match status" value="1"/>
</dbReference>
<dbReference type="OrthoDB" id="3014581at2759"/>
<comment type="caution">
    <text evidence="4">The sequence shown here is derived from an EMBL/GenBank/DDBJ whole genome shotgun (WGS) entry which is preliminary data.</text>
</comment>
<name>A0A507B2S3_9PEZI</name>
<gene>
    <name evidence="4" type="ORF">E0L32_000441</name>
</gene>
<dbReference type="InParanoid" id="A0A507B2S3"/>
<dbReference type="PANTHER" id="PTHR31001">
    <property type="entry name" value="UNCHARACTERIZED TRANSCRIPTIONAL REGULATORY PROTEIN"/>
    <property type="match status" value="1"/>
</dbReference>
<keyword evidence="2" id="KW-0539">Nucleus</keyword>
<proteinExistence type="predicted"/>
<evidence type="ECO:0000313" key="5">
    <source>
        <dbReference type="Proteomes" id="UP000319257"/>
    </source>
</evidence>
<dbReference type="GO" id="GO:0008270">
    <property type="term" value="F:zinc ion binding"/>
    <property type="evidence" value="ECO:0007669"/>
    <property type="project" value="InterPro"/>
</dbReference>
<evidence type="ECO:0000256" key="1">
    <source>
        <dbReference type="ARBA" id="ARBA00004123"/>
    </source>
</evidence>
<protein>
    <recommendedName>
        <fullName evidence="3">Xylanolytic transcriptional activator regulatory domain-containing protein</fullName>
    </recommendedName>
</protein>
<accession>A0A507B2S3</accession>
<dbReference type="EMBL" id="SKBQ01000002">
    <property type="protein sequence ID" value="TPX14047.1"/>
    <property type="molecule type" value="Genomic_DNA"/>
</dbReference>
<feature type="domain" description="Xylanolytic transcriptional activator regulatory" evidence="3">
    <location>
        <begin position="15"/>
        <end position="220"/>
    </location>
</feature>
<comment type="subcellular location">
    <subcellularLocation>
        <location evidence="1">Nucleus</location>
    </subcellularLocation>
</comment>
<dbReference type="STRING" id="1093900.A0A507B2S3"/>
<evidence type="ECO:0000313" key="4">
    <source>
        <dbReference type="EMBL" id="TPX14047.1"/>
    </source>
</evidence>
<dbReference type="AlphaFoldDB" id="A0A507B2S3"/>
<dbReference type="GO" id="GO:0005634">
    <property type="term" value="C:nucleus"/>
    <property type="evidence" value="ECO:0007669"/>
    <property type="project" value="UniProtKB-SubCell"/>
</dbReference>
<evidence type="ECO:0000256" key="2">
    <source>
        <dbReference type="ARBA" id="ARBA00023242"/>
    </source>
</evidence>
<evidence type="ECO:0000259" key="3">
    <source>
        <dbReference type="Pfam" id="PF04082"/>
    </source>
</evidence>
<dbReference type="GO" id="GO:0003677">
    <property type="term" value="F:DNA binding"/>
    <property type="evidence" value="ECO:0007669"/>
    <property type="project" value="InterPro"/>
</dbReference>
<dbReference type="Proteomes" id="UP000319257">
    <property type="component" value="Unassembled WGS sequence"/>
</dbReference>
<dbReference type="GO" id="GO:0006351">
    <property type="term" value="P:DNA-templated transcription"/>
    <property type="evidence" value="ECO:0007669"/>
    <property type="project" value="InterPro"/>
</dbReference>
<organism evidence="4 5">
    <name type="scientific">Thyridium curvatum</name>
    <dbReference type="NCBI Taxonomy" id="1093900"/>
    <lineage>
        <taxon>Eukaryota</taxon>
        <taxon>Fungi</taxon>
        <taxon>Dikarya</taxon>
        <taxon>Ascomycota</taxon>
        <taxon>Pezizomycotina</taxon>
        <taxon>Sordariomycetes</taxon>
        <taxon>Sordariomycetidae</taxon>
        <taxon>Thyridiales</taxon>
        <taxon>Thyridiaceae</taxon>
        <taxon>Thyridium</taxon>
    </lineage>
</organism>
<dbReference type="PANTHER" id="PTHR31001:SF90">
    <property type="entry name" value="CENTROMERE DNA-BINDING PROTEIN COMPLEX CBF3 SUBUNIT B"/>
    <property type="match status" value="1"/>
</dbReference>
<dbReference type="InterPro" id="IPR050613">
    <property type="entry name" value="Sec_Metabolite_Reg"/>
</dbReference>
<dbReference type="RefSeq" id="XP_030995758.1">
    <property type="nucleotide sequence ID" value="XM_031138825.1"/>
</dbReference>
<keyword evidence="5" id="KW-1185">Reference proteome</keyword>